<dbReference type="InterPro" id="IPR005119">
    <property type="entry name" value="LysR_subst-bd"/>
</dbReference>
<evidence type="ECO:0000256" key="3">
    <source>
        <dbReference type="ARBA" id="ARBA00023125"/>
    </source>
</evidence>
<dbReference type="GO" id="GO:0005829">
    <property type="term" value="C:cytosol"/>
    <property type="evidence" value="ECO:0007669"/>
    <property type="project" value="TreeGrafter"/>
</dbReference>
<evidence type="ECO:0000256" key="4">
    <source>
        <dbReference type="ARBA" id="ARBA00023163"/>
    </source>
</evidence>
<dbReference type="GO" id="GO:0003677">
    <property type="term" value="F:DNA binding"/>
    <property type="evidence" value="ECO:0007669"/>
    <property type="project" value="UniProtKB-KW"/>
</dbReference>
<reference evidence="6 7" key="1">
    <citation type="submission" date="2018-05" db="EMBL/GenBank/DDBJ databases">
        <title>Genomic Encyclopedia of Type Strains, Phase IV (KMG-V): Genome sequencing to study the core and pangenomes of soil and plant-associated prokaryotes.</title>
        <authorList>
            <person name="Whitman W."/>
        </authorList>
    </citation>
    <scope>NUCLEOTIDE SEQUENCE [LARGE SCALE GENOMIC DNA]</scope>
    <source>
        <strain evidence="6 7">SLV-132</strain>
    </source>
</reference>
<dbReference type="PANTHER" id="PTHR30419">
    <property type="entry name" value="HTH-TYPE TRANSCRIPTIONAL REGULATOR YBHD"/>
    <property type="match status" value="1"/>
</dbReference>
<comment type="caution">
    <text evidence="6">The sequence shown here is derived from an EMBL/GenBank/DDBJ whole genome shotgun (WGS) entry which is preliminary data.</text>
</comment>
<organism evidence="6 7">
    <name type="scientific">Cupriavidus plantarum</name>
    <dbReference type="NCBI Taxonomy" id="942865"/>
    <lineage>
        <taxon>Bacteria</taxon>
        <taxon>Pseudomonadati</taxon>
        <taxon>Pseudomonadota</taxon>
        <taxon>Betaproteobacteria</taxon>
        <taxon>Burkholderiales</taxon>
        <taxon>Burkholderiaceae</taxon>
        <taxon>Cupriavidus</taxon>
    </lineage>
</organism>
<keyword evidence="7" id="KW-1185">Reference proteome</keyword>
<dbReference type="Gene3D" id="1.10.10.10">
    <property type="entry name" value="Winged helix-like DNA-binding domain superfamily/Winged helix DNA-binding domain"/>
    <property type="match status" value="1"/>
</dbReference>
<dbReference type="FunFam" id="1.10.10.10:FF:000001">
    <property type="entry name" value="LysR family transcriptional regulator"/>
    <property type="match status" value="1"/>
</dbReference>
<evidence type="ECO:0000313" key="6">
    <source>
        <dbReference type="EMBL" id="PWK37498.1"/>
    </source>
</evidence>
<evidence type="ECO:0000256" key="1">
    <source>
        <dbReference type="ARBA" id="ARBA00009437"/>
    </source>
</evidence>
<comment type="similarity">
    <text evidence="1">Belongs to the LysR transcriptional regulatory family.</text>
</comment>
<dbReference type="Pfam" id="PF03466">
    <property type="entry name" value="LysR_substrate"/>
    <property type="match status" value="1"/>
</dbReference>
<dbReference type="Gene3D" id="3.40.190.290">
    <property type="match status" value="1"/>
</dbReference>
<keyword evidence="3" id="KW-0238">DNA-binding</keyword>
<dbReference type="PROSITE" id="PS50931">
    <property type="entry name" value="HTH_LYSR"/>
    <property type="match status" value="1"/>
</dbReference>
<dbReference type="AlphaFoldDB" id="A0A316F198"/>
<name>A0A316F198_9BURK</name>
<evidence type="ECO:0000259" key="5">
    <source>
        <dbReference type="PROSITE" id="PS50931"/>
    </source>
</evidence>
<dbReference type="EMBL" id="QGGT01000001">
    <property type="protein sequence ID" value="PWK37498.1"/>
    <property type="molecule type" value="Genomic_DNA"/>
</dbReference>
<dbReference type="GeneID" id="98340017"/>
<proteinExistence type="inferred from homology"/>
<accession>A0A316F198</accession>
<dbReference type="InterPro" id="IPR036390">
    <property type="entry name" value="WH_DNA-bd_sf"/>
</dbReference>
<feature type="domain" description="HTH lysR-type" evidence="5">
    <location>
        <begin position="3"/>
        <end position="60"/>
    </location>
</feature>
<dbReference type="PRINTS" id="PR00039">
    <property type="entry name" value="HTHLYSR"/>
</dbReference>
<evidence type="ECO:0000313" key="7">
    <source>
        <dbReference type="Proteomes" id="UP000245754"/>
    </source>
</evidence>
<evidence type="ECO:0000256" key="2">
    <source>
        <dbReference type="ARBA" id="ARBA00023015"/>
    </source>
</evidence>
<dbReference type="RefSeq" id="WP_109581209.1">
    <property type="nucleotide sequence ID" value="NZ_CAJPUX010000001.1"/>
</dbReference>
<dbReference type="InterPro" id="IPR036388">
    <property type="entry name" value="WH-like_DNA-bd_sf"/>
</dbReference>
<dbReference type="SUPFAM" id="SSF46785">
    <property type="entry name" value="Winged helix' DNA-binding domain"/>
    <property type="match status" value="1"/>
</dbReference>
<dbReference type="SUPFAM" id="SSF53850">
    <property type="entry name" value="Periplasmic binding protein-like II"/>
    <property type="match status" value="1"/>
</dbReference>
<keyword evidence="2" id="KW-0805">Transcription regulation</keyword>
<protein>
    <submittedName>
        <fullName evidence="6">LysR family transcriptional regulator</fullName>
    </submittedName>
</protein>
<dbReference type="GO" id="GO:0003700">
    <property type="term" value="F:DNA-binding transcription factor activity"/>
    <property type="evidence" value="ECO:0007669"/>
    <property type="project" value="InterPro"/>
</dbReference>
<dbReference type="InterPro" id="IPR050950">
    <property type="entry name" value="HTH-type_LysR_regulators"/>
</dbReference>
<keyword evidence="4" id="KW-0804">Transcription</keyword>
<sequence length="318" mass="33579">MSLNSDDLACFVCVANTQSISRAALELGADQSTVSRQIARLEAALDARLFHRSGRGVVLTEAGNTLLTYARQVASTLSEARAAVRASTASGPAQMVIAAQPTIANTAFAAIAAALKQRFPATKVRFVEGLASPILAWLAAGEIDVALLYLPEQQGALKVDVLLEEDLTLVTPTSWSASGSHSANHLGATFPARRLGEMPMILPSTGHGVRVLAEQLAARVGTALNMTLECDASNTVAMRLVEDGCGATILPFAAVADRVAQGRLHSARIVEPVVTRQVALTTARNRPPVPELWEVMQAVRMSVRNIVMSGAWPGARLV</sequence>
<gene>
    <name evidence="6" type="ORF">C7419_1011380</name>
</gene>
<dbReference type="Proteomes" id="UP000245754">
    <property type="component" value="Unassembled WGS sequence"/>
</dbReference>
<dbReference type="Pfam" id="PF00126">
    <property type="entry name" value="HTH_1"/>
    <property type="match status" value="1"/>
</dbReference>
<dbReference type="InterPro" id="IPR000847">
    <property type="entry name" value="LysR_HTH_N"/>
</dbReference>